<reference evidence="1" key="1">
    <citation type="submission" date="2019-08" db="EMBL/GenBank/DDBJ databases">
        <authorList>
            <person name="Kucharzyk K."/>
            <person name="Murdoch R.W."/>
            <person name="Higgins S."/>
            <person name="Loffler F."/>
        </authorList>
    </citation>
    <scope>NUCLEOTIDE SEQUENCE</scope>
</reference>
<gene>
    <name evidence="1" type="ORF">SDC9_110969</name>
</gene>
<evidence type="ECO:0000313" key="1">
    <source>
        <dbReference type="EMBL" id="MPM64083.1"/>
    </source>
</evidence>
<proteinExistence type="predicted"/>
<sequence>MIDDRRSAIRSHHKQPAFIRIGLERFFLFYGHVVGKQHDIDVVVKTALRNVRRVLARHGDDRHVQIRVNLQCAFKRWRHIRRRLGSGLLVEQLVNLFQRRLERRVAFAIHGYKKVIRRERAFQLRRGNADVLRNLLV</sequence>
<dbReference type="AlphaFoldDB" id="A0A645BLF8"/>
<organism evidence="1">
    <name type="scientific">bioreactor metagenome</name>
    <dbReference type="NCBI Taxonomy" id="1076179"/>
    <lineage>
        <taxon>unclassified sequences</taxon>
        <taxon>metagenomes</taxon>
        <taxon>ecological metagenomes</taxon>
    </lineage>
</organism>
<name>A0A645BLF8_9ZZZZ</name>
<comment type="caution">
    <text evidence="1">The sequence shown here is derived from an EMBL/GenBank/DDBJ whole genome shotgun (WGS) entry which is preliminary data.</text>
</comment>
<protein>
    <submittedName>
        <fullName evidence="1">Uncharacterized protein</fullName>
    </submittedName>
</protein>
<accession>A0A645BLF8</accession>
<dbReference type="EMBL" id="VSSQ01019764">
    <property type="protein sequence ID" value="MPM64083.1"/>
    <property type="molecule type" value="Genomic_DNA"/>
</dbReference>